<accession>A0ABR1ZN82</accession>
<name>A0ABR1ZN82_9ROSI</name>
<keyword evidence="2" id="KW-1185">Reference proteome</keyword>
<reference evidence="1 2" key="1">
    <citation type="journal article" date="2024" name="G3 (Bethesda)">
        <title>Genome assembly of Hibiscus sabdariffa L. provides insights into metabolisms of medicinal natural products.</title>
        <authorList>
            <person name="Kim T."/>
        </authorList>
    </citation>
    <scope>NUCLEOTIDE SEQUENCE [LARGE SCALE GENOMIC DNA]</scope>
    <source>
        <strain evidence="1">TK-2024</strain>
        <tissue evidence="1">Old leaves</tissue>
    </source>
</reference>
<evidence type="ECO:0000313" key="2">
    <source>
        <dbReference type="Proteomes" id="UP001396334"/>
    </source>
</evidence>
<organism evidence="1 2">
    <name type="scientific">Hibiscus sabdariffa</name>
    <name type="common">roselle</name>
    <dbReference type="NCBI Taxonomy" id="183260"/>
    <lineage>
        <taxon>Eukaryota</taxon>
        <taxon>Viridiplantae</taxon>
        <taxon>Streptophyta</taxon>
        <taxon>Embryophyta</taxon>
        <taxon>Tracheophyta</taxon>
        <taxon>Spermatophyta</taxon>
        <taxon>Magnoliopsida</taxon>
        <taxon>eudicotyledons</taxon>
        <taxon>Gunneridae</taxon>
        <taxon>Pentapetalae</taxon>
        <taxon>rosids</taxon>
        <taxon>malvids</taxon>
        <taxon>Malvales</taxon>
        <taxon>Malvaceae</taxon>
        <taxon>Malvoideae</taxon>
        <taxon>Hibiscus</taxon>
    </lineage>
</organism>
<proteinExistence type="predicted"/>
<dbReference type="EMBL" id="JBBPBN010000816">
    <property type="protein sequence ID" value="KAK8482087.1"/>
    <property type="molecule type" value="Genomic_DNA"/>
</dbReference>
<protein>
    <submittedName>
        <fullName evidence="1">Uncharacterized protein</fullName>
    </submittedName>
</protein>
<comment type="caution">
    <text evidence="1">The sequence shown here is derived from an EMBL/GenBank/DDBJ whole genome shotgun (WGS) entry which is preliminary data.</text>
</comment>
<evidence type="ECO:0000313" key="1">
    <source>
        <dbReference type="EMBL" id="KAK8482087.1"/>
    </source>
</evidence>
<sequence length="130" mass="14885">MFKGDTAGRRLIDWHWLCQPRHHGEEVIEHAIRVLISVVVLEELLRYPLVFPYSIILTVDLCVGKTLLTSFAYEFSLDCVCGSESMCALVAFVLLLCLRAVLFCCLRHRCCGVAAAVLLSCYRCLRFWER</sequence>
<gene>
    <name evidence="1" type="ORF">V6N11_069114</name>
</gene>
<dbReference type="Proteomes" id="UP001396334">
    <property type="component" value="Unassembled WGS sequence"/>
</dbReference>